<sequence>MIPITTRIPDDESSDSQDGDEQREQKTKEVPLDFVKYLDEQKSRYKADKQARSLVLQSIPNEIYIKIDSYKAITKKMWDQVEKMMMGSKIGNRMKVANCINSYEEFKAKDGEILEETYERFVSLLNELAKNKVKNKQIENNVKFLSLLQLEWKKHTRRMKQMKDLSDIPLHEVYETLRQIEEEVEEKRGEKKKSEMLVDVPIALVVDKKKEKEKKDKKKKNKKKVVVSESADSERDDFDSEDGENLKQAMLLLTRAF</sequence>
<evidence type="ECO:0000313" key="1">
    <source>
        <dbReference type="EMBL" id="KAI3672747.1"/>
    </source>
</evidence>
<accession>A0ACB8XR57</accession>
<reference evidence="1 2" key="2">
    <citation type="journal article" date="2022" name="Mol. Ecol. Resour.">
        <title>The genomes of chicory, endive, great burdock and yacon provide insights into Asteraceae paleo-polyploidization history and plant inulin production.</title>
        <authorList>
            <person name="Fan W."/>
            <person name="Wang S."/>
            <person name="Wang H."/>
            <person name="Wang A."/>
            <person name="Jiang F."/>
            <person name="Liu H."/>
            <person name="Zhao H."/>
            <person name="Xu D."/>
            <person name="Zhang Y."/>
        </authorList>
    </citation>
    <scope>NUCLEOTIDE SEQUENCE [LARGE SCALE GENOMIC DNA]</scope>
    <source>
        <strain evidence="2">cv. Niubang</strain>
    </source>
</reference>
<comment type="caution">
    <text evidence="1">The sequence shown here is derived from an EMBL/GenBank/DDBJ whole genome shotgun (WGS) entry which is preliminary data.</text>
</comment>
<proteinExistence type="predicted"/>
<gene>
    <name evidence="1" type="ORF">L6452_38845</name>
</gene>
<reference evidence="2" key="1">
    <citation type="journal article" date="2022" name="Mol. Ecol. Resour.">
        <title>The genomes of chicory, endive, great burdock and yacon provide insights into Asteraceae palaeo-polyploidization history and plant inulin production.</title>
        <authorList>
            <person name="Fan W."/>
            <person name="Wang S."/>
            <person name="Wang H."/>
            <person name="Wang A."/>
            <person name="Jiang F."/>
            <person name="Liu H."/>
            <person name="Zhao H."/>
            <person name="Xu D."/>
            <person name="Zhang Y."/>
        </authorList>
    </citation>
    <scope>NUCLEOTIDE SEQUENCE [LARGE SCALE GENOMIC DNA]</scope>
    <source>
        <strain evidence="2">cv. Niubang</strain>
    </source>
</reference>
<dbReference type="EMBL" id="CM042061">
    <property type="protein sequence ID" value="KAI3672747.1"/>
    <property type="molecule type" value="Genomic_DNA"/>
</dbReference>
<evidence type="ECO:0000313" key="2">
    <source>
        <dbReference type="Proteomes" id="UP001055879"/>
    </source>
</evidence>
<dbReference type="Proteomes" id="UP001055879">
    <property type="component" value="Linkage Group LG15"/>
</dbReference>
<name>A0ACB8XR57_ARCLA</name>
<keyword evidence="2" id="KW-1185">Reference proteome</keyword>
<protein>
    <submittedName>
        <fullName evidence="1">Uncharacterized protein</fullName>
    </submittedName>
</protein>
<organism evidence="1 2">
    <name type="scientific">Arctium lappa</name>
    <name type="common">Greater burdock</name>
    <name type="synonym">Lappa major</name>
    <dbReference type="NCBI Taxonomy" id="4217"/>
    <lineage>
        <taxon>Eukaryota</taxon>
        <taxon>Viridiplantae</taxon>
        <taxon>Streptophyta</taxon>
        <taxon>Embryophyta</taxon>
        <taxon>Tracheophyta</taxon>
        <taxon>Spermatophyta</taxon>
        <taxon>Magnoliopsida</taxon>
        <taxon>eudicotyledons</taxon>
        <taxon>Gunneridae</taxon>
        <taxon>Pentapetalae</taxon>
        <taxon>asterids</taxon>
        <taxon>campanulids</taxon>
        <taxon>Asterales</taxon>
        <taxon>Asteraceae</taxon>
        <taxon>Carduoideae</taxon>
        <taxon>Cardueae</taxon>
        <taxon>Arctiinae</taxon>
        <taxon>Arctium</taxon>
    </lineage>
</organism>